<evidence type="ECO:0008006" key="4">
    <source>
        <dbReference type="Google" id="ProtNLM"/>
    </source>
</evidence>
<accession>A0A9J5XQ78</accession>
<proteinExistence type="predicted"/>
<organism evidence="2 3">
    <name type="scientific">Solanum commersonii</name>
    <name type="common">Commerson's wild potato</name>
    <name type="synonym">Commerson's nightshade</name>
    <dbReference type="NCBI Taxonomy" id="4109"/>
    <lineage>
        <taxon>Eukaryota</taxon>
        <taxon>Viridiplantae</taxon>
        <taxon>Streptophyta</taxon>
        <taxon>Embryophyta</taxon>
        <taxon>Tracheophyta</taxon>
        <taxon>Spermatophyta</taxon>
        <taxon>Magnoliopsida</taxon>
        <taxon>eudicotyledons</taxon>
        <taxon>Gunneridae</taxon>
        <taxon>Pentapetalae</taxon>
        <taxon>asterids</taxon>
        <taxon>lamiids</taxon>
        <taxon>Solanales</taxon>
        <taxon>Solanaceae</taxon>
        <taxon>Solanoideae</taxon>
        <taxon>Solaneae</taxon>
        <taxon>Solanum</taxon>
    </lineage>
</organism>
<keyword evidence="1" id="KW-1133">Transmembrane helix</keyword>
<evidence type="ECO:0000313" key="2">
    <source>
        <dbReference type="EMBL" id="KAG5590361.1"/>
    </source>
</evidence>
<dbReference type="EMBL" id="JACXVP010000008">
    <property type="protein sequence ID" value="KAG5590361.1"/>
    <property type="molecule type" value="Genomic_DNA"/>
</dbReference>
<evidence type="ECO:0000313" key="3">
    <source>
        <dbReference type="Proteomes" id="UP000824120"/>
    </source>
</evidence>
<name>A0A9J5XQ78_SOLCO</name>
<keyword evidence="1" id="KW-0812">Transmembrane</keyword>
<dbReference type="Proteomes" id="UP000824120">
    <property type="component" value="Chromosome 8"/>
</dbReference>
<evidence type="ECO:0000256" key="1">
    <source>
        <dbReference type="SAM" id="Phobius"/>
    </source>
</evidence>
<protein>
    <recommendedName>
        <fullName evidence="4">Transmembrane protein</fullName>
    </recommendedName>
</protein>
<dbReference type="AlphaFoldDB" id="A0A9J5XQ78"/>
<gene>
    <name evidence="2" type="ORF">H5410_040875</name>
</gene>
<feature type="transmembrane region" description="Helical" evidence="1">
    <location>
        <begin position="175"/>
        <end position="193"/>
    </location>
</feature>
<keyword evidence="1" id="KW-0472">Membrane</keyword>
<feature type="transmembrane region" description="Helical" evidence="1">
    <location>
        <begin position="113"/>
        <end position="130"/>
    </location>
</feature>
<sequence length="230" mass="26894">MYTTRLNLLKQGSIVYLKIQVVTHHYSSKDQLCTQYFLQMQFHAQQKNLKQVFIVFENLCYGGTFGVLLPSAFSRSESLGNIILLRRTAQHTGTLEEVKALWRLAEFIRRSSCLLFFIFSAILFHFANTASRNCSATRRLLLFIADLIFSFRARHTRTLGKFKAFRRLTKCIRRSSSLLFFVFSAILFLFAKYCSCFASNSKYVKLKDLHQILRQNMHLRTLILSKYNPK</sequence>
<keyword evidence="3" id="KW-1185">Reference proteome</keyword>
<comment type="caution">
    <text evidence="2">The sequence shown here is derived from an EMBL/GenBank/DDBJ whole genome shotgun (WGS) entry which is preliminary data.</text>
</comment>
<reference evidence="2 3" key="1">
    <citation type="submission" date="2020-09" db="EMBL/GenBank/DDBJ databases">
        <title>De no assembly of potato wild relative species, Solanum commersonii.</title>
        <authorList>
            <person name="Cho K."/>
        </authorList>
    </citation>
    <scope>NUCLEOTIDE SEQUENCE [LARGE SCALE GENOMIC DNA]</scope>
    <source>
        <strain evidence="2">LZ3.2</strain>
        <tissue evidence="2">Leaf</tissue>
    </source>
</reference>